<comment type="caution">
    <text evidence="1">The sequence shown here is derived from an EMBL/GenBank/DDBJ whole genome shotgun (WGS) entry which is preliminary data.</text>
</comment>
<dbReference type="Proteomes" id="UP000824225">
    <property type="component" value="Unassembled WGS sequence"/>
</dbReference>
<gene>
    <name evidence="1" type="ORF">H9962_08300</name>
</gene>
<protein>
    <submittedName>
        <fullName evidence="1">Phage N-6-adenine-methyltransferase</fullName>
    </submittedName>
</protein>
<reference evidence="1" key="1">
    <citation type="journal article" date="2021" name="PeerJ">
        <title>Extensive microbial diversity within the chicken gut microbiome revealed by metagenomics and culture.</title>
        <authorList>
            <person name="Gilroy R."/>
            <person name="Ravi A."/>
            <person name="Getino M."/>
            <person name="Pursley I."/>
            <person name="Horton D.L."/>
            <person name="Alikhan N.F."/>
            <person name="Baker D."/>
            <person name="Gharbi K."/>
            <person name="Hall N."/>
            <person name="Watson M."/>
            <person name="Adriaenssens E.M."/>
            <person name="Foster-Nyarko E."/>
            <person name="Jarju S."/>
            <person name="Secka A."/>
            <person name="Antonio M."/>
            <person name="Oren A."/>
            <person name="Chaudhuri R.R."/>
            <person name="La Ragione R."/>
            <person name="Hildebrand F."/>
            <person name="Pallen M.J."/>
        </authorList>
    </citation>
    <scope>NUCLEOTIDE SEQUENCE</scope>
    <source>
        <strain evidence="1">CHK186-16707</strain>
    </source>
</reference>
<organism evidence="1 2">
    <name type="scientific">Candidatus Mailhella merdigallinarum</name>
    <dbReference type="NCBI Taxonomy" id="2838658"/>
    <lineage>
        <taxon>Bacteria</taxon>
        <taxon>Pseudomonadati</taxon>
        <taxon>Thermodesulfobacteriota</taxon>
        <taxon>Desulfovibrionia</taxon>
        <taxon>Desulfovibrionales</taxon>
        <taxon>Desulfovibrionaceae</taxon>
        <taxon>Mailhella</taxon>
    </lineage>
</organism>
<name>A0A9D2HDE5_9BACT</name>
<evidence type="ECO:0000313" key="1">
    <source>
        <dbReference type="EMBL" id="HJA09172.1"/>
    </source>
</evidence>
<proteinExistence type="predicted"/>
<accession>A0A9D2HDE5</accession>
<dbReference type="AlphaFoldDB" id="A0A9D2HDE5"/>
<sequence length="131" mass="14709">MPVPTKKFWRVPPDLYKVLDSEFHFDFDPCPYPCPEGYNSLVLPWGKSNFVNPPFKRIDAPYGGPSAFARKAIEEHDKGKVSVLILPVPNSIGLLLEAGAEVRYGGAVRWLEVDSLEPAPQAWRQGLFILQ</sequence>
<evidence type="ECO:0000313" key="2">
    <source>
        <dbReference type="Proteomes" id="UP000824225"/>
    </source>
</evidence>
<dbReference type="EMBL" id="DXAN01000026">
    <property type="protein sequence ID" value="HJA09172.1"/>
    <property type="molecule type" value="Genomic_DNA"/>
</dbReference>
<reference evidence="1" key="2">
    <citation type="submission" date="2021-04" db="EMBL/GenBank/DDBJ databases">
        <authorList>
            <person name="Gilroy R."/>
        </authorList>
    </citation>
    <scope>NUCLEOTIDE SEQUENCE</scope>
    <source>
        <strain evidence="1">CHK186-16707</strain>
    </source>
</reference>